<gene>
    <name evidence="2" type="ORF">J2I46_21040</name>
</gene>
<keyword evidence="3" id="KW-1185">Reference proteome</keyword>
<feature type="region of interest" description="Disordered" evidence="1">
    <location>
        <begin position="27"/>
        <end position="46"/>
    </location>
</feature>
<evidence type="ECO:0008006" key="4">
    <source>
        <dbReference type="Google" id="ProtNLM"/>
    </source>
</evidence>
<reference evidence="2 3" key="1">
    <citation type="submission" date="2021-03" db="EMBL/GenBank/DDBJ databases">
        <title>Fibrella sp. HMF5405 genome sequencing and assembly.</title>
        <authorList>
            <person name="Kang H."/>
            <person name="Kim H."/>
            <person name="Bae S."/>
            <person name="Joh K."/>
        </authorList>
    </citation>
    <scope>NUCLEOTIDE SEQUENCE [LARGE SCALE GENOMIC DNA]</scope>
    <source>
        <strain evidence="2 3">HMF5405</strain>
    </source>
</reference>
<evidence type="ECO:0000256" key="1">
    <source>
        <dbReference type="SAM" id="MobiDB-lite"/>
    </source>
</evidence>
<organism evidence="2 3">
    <name type="scientific">Fibrella forsythiae</name>
    <dbReference type="NCBI Taxonomy" id="2817061"/>
    <lineage>
        <taxon>Bacteria</taxon>
        <taxon>Pseudomonadati</taxon>
        <taxon>Bacteroidota</taxon>
        <taxon>Cytophagia</taxon>
        <taxon>Cytophagales</taxon>
        <taxon>Spirosomataceae</taxon>
        <taxon>Fibrella</taxon>
    </lineage>
</organism>
<name>A0ABS3JM44_9BACT</name>
<protein>
    <recommendedName>
        <fullName evidence="4">LPXTG cell wall anchor domain-containing protein</fullName>
    </recommendedName>
</protein>
<accession>A0ABS3JM44</accession>
<sequence>MTLWLTLGLGVAIAIPFLLKKRRNPLDDRLPAHFPKTPAKSSKTYS</sequence>
<dbReference type="Proteomes" id="UP000664628">
    <property type="component" value="Unassembled WGS sequence"/>
</dbReference>
<dbReference type="RefSeq" id="WP_207331043.1">
    <property type="nucleotide sequence ID" value="NZ_JAFMYW010000007.1"/>
</dbReference>
<evidence type="ECO:0000313" key="3">
    <source>
        <dbReference type="Proteomes" id="UP000664628"/>
    </source>
</evidence>
<comment type="caution">
    <text evidence="2">The sequence shown here is derived from an EMBL/GenBank/DDBJ whole genome shotgun (WGS) entry which is preliminary data.</text>
</comment>
<proteinExistence type="predicted"/>
<dbReference type="EMBL" id="JAFMYW010000007">
    <property type="protein sequence ID" value="MBO0951084.1"/>
    <property type="molecule type" value="Genomic_DNA"/>
</dbReference>
<evidence type="ECO:0000313" key="2">
    <source>
        <dbReference type="EMBL" id="MBO0951084.1"/>
    </source>
</evidence>